<accession>A0A3L7JDV3</accession>
<dbReference type="AlphaFoldDB" id="A0A3L7JDV3"/>
<keyword evidence="2 8" id="KW-0859">Xylose metabolism</keyword>
<evidence type="ECO:0000313" key="14">
    <source>
        <dbReference type="Proteomes" id="UP000281094"/>
    </source>
</evidence>
<gene>
    <name evidence="8 10 13" type="primary">xylB</name>
    <name evidence="13" type="ORF">D8780_10955</name>
</gene>
<evidence type="ECO:0000313" key="13">
    <source>
        <dbReference type="EMBL" id="RLQ88650.1"/>
    </source>
</evidence>
<dbReference type="Pfam" id="PF00370">
    <property type="entry name" value="FGGY_N"/>
    <property type="match status" value="1"/>
</dbReference>
<evidence type="ECO:0000256" key="5">
    <source>
        <dbReference type="ARBA" id="ARBA00022777"/>
    </source>
</evidence>
<dbReference type="PIRSF" id="PIRSF000538">
    <property type="entry name" value="GlpK"/>
    <property type="match status" value="1"/>
</dbReference>
<comment type="similarity">
    <text evidence="1 8 9">Belongs to the FGGY kinase family.</text>
</comment>
<dbReference type="GO" id="GO:0005998">
    <property type="term" value="P:xylulose catabolic process"/>
    <property type="evidence" value="ECO:0007669"/>
    <property type="project" value="UniProtKB-UniRule"/>
</dbReference>
<keyword evidence="7 8" id="KW-0119">Carbohydrate metabolism</keyword>
<sequence length="486" mass="51646">MFLGIDIGTSAVKAVIAPARGKVIASADAPLSIDSPYALWREQNPEDWWTATQKACARLKARAPQEWSSIRAIGLSGQMHGAVVLGQDYRPLRPAILWNDGRATKECRIIEEEVANLAQIAGVRALPGLTAPKILWLKREEPSLYAAIARILLPKDFVRLQMTGEFATDMADAAGTLWLDEGKRQWSEAICAASATDSGWLPGLHEGSEQTGQLSRQAAEALGLRTGIPVAAGGGDTSAGAVGIGAVSDGDTFLSLGTSGQFYISDETYRPSPKSYVHAFAHAVPGRWCRMGAMLNGASPLAWFASVSGADIPALIAEAMAARLDRVPLFLPYLAGERSPHNDPYIRGGFMGLETTTTRGEMARAVIDAIAYSFCDARDIVAAAGGTADRAMAIGGGMRSDLVVQTLSDALGMTLTRNIGAHTGPAYGAARLAAVMEGALSLDDLTEKPPVETVFEPDEAETGRHAQRLQTYRRLYQALAPLARTA</sequence>
<name>A0A3L7JDV3_9HYPH</name>
<dbReference type="PROSITE" id="PS00933">
    <property type="entry name" value="FGGY_KINASES_1"/>
    <property type="match status" value="1"/>
</dbReference>
<comment type="function">
    <text evidence="8">Catalyzes the phosphorylation of D-xylulose to D-xylulose 5-phosphate.</text>
</comment>
<dbReference type="InterPro" id="IPR018483">
    <property type="entry name" value="Carb_kinase_FGGY_CS"/>
</dbReference>
<dbReference type="GO" id="GO:0005524">
    <property type="term" value="F:ATP binding"/>
    <property type="evidence" value="ECO:0007669"/>
    <property type="project" value="UniProtKB-UniRule"/>
</dbReference>
<dbReference type="InterPro" id="IPR018484">
    <property type="entry name" value="FGGY_N"/>
</dbReference>
<proteinExistence type="inferred from homology"/>
<dbReference type="PANTHER" id="PTHR43095">
    <property type="entry name" value="SUGAR KINASE"/>
    <property type="match status" value="1"/>
</dbReference>
<dbReference type="HAMAP" id="MF_02220">
    <property type="entry name" value="XylB"/>
    <property type="match status" value="1"/>
</dbReference>
<dbReference type="InterPro" id="IPR006000">
    <property type="entry name" value="Xylulokinase"/>
</dbReference>
<evidence type="ECO:0000259" key="11">
    <source>
        <dbReference type="Pfam" id="PF00370"/>
    </source>
</evidence>
<dbReference type="Proteomes" id="UP000281094">
    <property type="component" value="Unassembled WGS sequence"/>
</dbReference>
<dbReference type="CDD" id="cd07808">
    <property type="entry name" value="ASKHA_NBD_FGGY_EcXK-like"/>
    <property type="match status" value="1"/>
</dbReference>
<protein>
    <recommendedName>
        <fullName evidence="8 10">Xylulose kinase</fullName>
        <shortName evidence="8 10">Xylulokinase</shortName>
        <ecNumber evidence="8 10">2.7.1.17</ecNumber>
    </recommendedName>
</protein>
<evidence type="ECO:0000256" key="6">
    <source>
        <dbReference type="ARBA" id="ARBA00022840"/>
    </source>
</evidence>
<dbReference type="Gene3D" id="3.30.420.40">
    <property type="match status" value="2"/>
</dbReference>
<dbReference type="InterPro" id="IPR043129">
    <property type="entry name" value="ATPase_NBD"/>
</dbReference>
<dbReference type="Pfam" id="PF02782">
    <property type="entry name" value="FGGY_C"/>
    <property type="match status" value="1"/>
</dbReference>
<keyword evidence="4 8" id="KW-0547">Nucleotide-binding</keyword>
<dbReference type="PROSITE" id="PS00445">
    <property type="entry name" value="FGGY_KINASES_2"/>
    <property type="match status" value="1"/>
</dbReference>
<evidence type="ECO:0000256" key="8">
    <source>
        <dbReference type="HAMAP-Rule" id="MF_02220"/>
    </source>
</evidence>
<dbReference type="PANTHER" id="PTHR43095:SF6">
    <property type="entry name" value="XYLULOSE KINASE"/>
    <property type="match status" value="1"/>
</dbReference>
<dbReference type="GO" id="GO:0004856">
    <property type="term" value="F:D-xylulokinase activity"/>
    <property type="evidence" value="ECO:0007669"/>
    <property type="project" value="UniProtKB-UniRule"/>
</dbReference>
<dbReference type="NCBIfam" id="TIGR01312">
    <property type="entry name" value="XylB"/>
    <property type="match status" value="1"/>
</dbReference>
<dbReference type="RefSeq" id="WP_121645616.1">
    <property type="nucleotide sequence ID" value="NZ_RCWN01000001.1"/>
</dbReference>
<keyword evidence="5 8" id="KW-0418">Kinase</keyword>
<feature type="domain" description="Carbohydrate kinase FGGY N-terminal" evidence="11">
    <location>
        <begin position="1"/>
        <end position="243"/>
    </location>
</feature>
<dbReference type="EC" id="2.7.1.17" evidence="8 10"/>
<reference evidence="13 14" key="1">
    <citation type="submission" date="2018-10" db="EMBL/GenBank/DDBJ databases">
        <title>Notoacmeibacter sp. M2BS9Y-3-1, whole genome shotgun sequence.</title>
        <authorList>
            <person name="Tuo L."/>
        </authorList>
    </citation>
    <scope>NUCLEOTIDE SEQUENCE [LARGE SCALE GENOMIC DNA]</scope>
    <source>
        <strain evidence="13 14">M2BS9Y-3-1</strain>
    </source>
</reference>
<dbReference type="GO" id="GO:0042732">
    <property type="term" value="P:D-xylose metabolic process"/>
    <property type="evidence" value="ECO:0007669"/>
    <property type="project" value="UniProtKB-KW"/>
</dbReference>
<organism evidence="13 14">
    <name type="scientific">Notoacmeibacter ruber</name>
    <dbReference type="NCBI Taxonomy" id="2670375"/>
    <lineage>
        <taxon>Bacteria</taxon>
        <taxon>Pseudomonadati</taxon>
        <taxon>Pseudomonadota</taxon>
        <taxon>Alphaproteobacteria</taxon>
        <taxon>Hyphomicrobiales</taxon>
        <taxon>Notoacmeibacteraceae</taxon>
        <taxon>Notoacmeibacter</taxon>
    </lineage>
</organism>
<comment type="caution">
    <text evidence="13">The sequence shown here is derived from an EMBL/GenBank/DDBJ whole genome shotgun (WGS) entry which is preliminary data.</text>
</comment>
<keyword evidence="3 8" id="KW-0808">Transferase</keyword>
<feature type="active site" description="Proton acceptor" evidence="8">
    <location>
        <position position="236"/>
    </location>
</feature>
<evidence type="ECO:0000256" key="1">
    <source>
        <dbReference type="ARBA" id="ARBA00009156"/>
    </source>
</evidence>
<keyword evidence="14" id="KW-1185">Reference proteome</keyword>
<keyword evidence="6 8" id="KW-0067">ATP-binding</keyword>
<evidence type="ECO:0000256" key="4">
    <source>
        <dbReference type="ARBA" id="ARBA00022741"/>
    </source>
</evidence>
<evidence type="ECO:0000256" key="7">
    <source>
        <dbReference type="ARBA" id="ARBA00023277"/>
    </source>
</evidence>
<feature type="domain" description="Carbohydrate kinase FGGY C-terminal" evidence="12">
    <location>
        <begin position="254"/>
        <end position="436"/>
    </location>
</feature>
<comment type="catalytic activity">
    <reaction evidence="8 10">
        <text>D-xylulose + ATP = D-xylulose 5-phosphate + ADP + H(+)</text>
        <dbReference type="Rhea" id="RHEA:10964"/>
        <dbReference type="ChEBI" id="CHEBI:15378"/>
        <dbReference type="ChEBI" id="CHEBI:17140"/>
        <dbReference type="ChEBI" id="CHEBI:30616"/>
        <dbReference type="ChEBI" id="CHEBI:57737"/>
        <dbReference type="ChEBI" id="CHEBI:456216"/>
        <dbReference type="EC" id="2.7.1.17"/>
    </reaction>
</comment>
<evidence type="ECO:0000256" key="10">
    <source>
        <dbReference type="RuleBase" id="RU364073"/>
    </source>
</evidence>
<evidence type="ECO:0000256" key="3">
    <source>
        <dbReference type="ARBA" id="ARBA00022679"/>
    </source>
</evidence>
<dbReference type="InterPro" id="IPR000577">
    <property type="entry name" value="Carb_kinase_FGGY"/>
</dbReference>
<feature type="binding site" evidence="8">
    <location>
        <begin position="79"/>
        <end position="80"/>
    </location>
    <ligand>
        <name>substrate</name>
    </ligand>
</feature>
<evidence type="ECO:0000256" key="9">
    <source>
        <dbReference type="RuleBase" id="RU003733"/>
    </source>
</evidence>
<dbReference type="InterPro" id="IPR050406">
    <property type="entry name" value="FGGY_Carb_Kinase"/>
</dbReference>
<evidence type="ECO:0000256" key="2">
    <source>
        <dbReference type="ARBA" id="ARBA00022629"/>
    </source>
</evidence>
<feature type="site" description="Important for activity" evidence="8">
    <location>
        <position position="6"/>
    </location>
</feature>
<dbReference type="EMBL" id="RCWN01000001">
    <property type="protein sequence ID" value="RLQ88650.1"/>
    <property type="molecule type" value="Genomic_DNA"/>
</dbReference>
<evidence type="ECO:0000259" key="12">
    <source>
        <dbReference type="Pfam" id="PF02782"/>
    </source>
</evidence>
<dbReference type="InterPro" id="IPR018485">
    <property type="entry name" value="FGGY_C"/>
</dbReference>
<dbReference type="SUPFAM" id="SSF53067">
    <property type="entry name" value="Actin-like ATPase domain"/>
    <property type="match status" value="2"/>
</dbReference>